<proteinExistence type="predicted"/>
<accession>A0A075H9T3</accession>
<evidence type="ECO:0008006" key="2">
    <source>
        <dbReference type="Google" id="ProtNLM"/>
    </source>
</evidence>
<sequence length="306" mass="34179">MLKIISLLILIISVSIAPIASAQVVTSSSVPGWIKNTAGWWADGTIDENTFVQAVQWLVSNNIIEIPSTTVSSVADTTIPNWVKNTAEWWANSIISDDDFVNSIQYLIKIGIMVVPQAEKSVSVKSTVSSNADTGLAAEINELKAQVAVCQDYDKASEVYLCESELKEKLEMLELMIESTKYELGPIYFYYKPSQVVINSEGNSIVELKLVIRNTDNKNQSIFCTGPSACNYELTDGKKSWVYSANDIPTGRLVMKPDTTHEIKFTFGPPAQRHLERWNYDQSTEYFLKINEPFGNLSMPLELTVR</sequence>
<reference evidence="1" key="1">
    <citation type="journal article" date="2014" name="Genome Biol. Evol.">
        <title>Pangenome evidence for extensive interdomain horizontal transfer affecting lineage core and shell genes in uncultured planktonic thaumarchaeota and euryarchaeota.</title>
        <authorList>
            <person name="Deschamps P."/>
            <person name="Zivanovic Y."/>
            <person name="Moreira D."/>
            <person name="Rodriguez-Valera F."/>
            <person name="Lopez-Garcia P."/>
        </authorList>
    </citation>
    <scope>NUCLEOTIDE SEQUENCE</scope>
</reference>
<dbReference type="EMBL" id="KF900969">
    <property type="protein sequence ID" value="AIF13316.1"/>
    <property type="molecule type" value="Genomic_DNA"/>
</dbReference>
<dbReference type="AlphaFoldDB" id="A0A075H9T3"/>
<organism evidence="1">
    <name type="scientific">uncultured marine thaumarchaeote KM3_61_F08</name>
    <dbReference type="NCBI Taxonomy" id="1456214"/>
    <lineage>
        <taxon>Archaea</taxon>
        <taxon>Nitrososphaerota</taxon>
        <taxon>environmental samples</taxon>
    </lineage>
</organism>
<evidence type="ECO:0000313" key="1">
    <source>
        <dbReference type="EMBL" id="AIF13316.1"/>
    </source>
</evidence>
<name>A0A075H9T3_9ARCH</name>
<protein>
    <recommendedName>
        <fullName evidence="2">Secreted periplasmic Zn-dependent protease</fullName>
    </recommendedName>
</protein>